<evidence type="ECO:0000256" key="5">
    <source>
        <dbReference type="ARBA" id="ARBA00023244"/>
    </source>
</evidence>
<gene>
    <name evidence="9" type="ORF">DCMF_28120</name>
</gene>
<dbReference type="UniPathway" id="UPA00262">
    <property type="reaction ID" value="UER00222"/>
</dbReference>
<comment type="pathway">
    <text evidence="1">Porphyrin-containing compound metabolism; siroheme biosynthesis; sirohydrochlorin from precorrin-2: step 1/1.</text>
</comment>
<keyword evidence="4" id="KW-0520">NAD</keyword>
<evidence type="ECO:0000259" key="7">
    <source>
        <dbReference type="Pfam" id="PF10414"/>
    </source>
</evidence>
<dbReference type="GO" id="GO:0043115">
    <property type="term" value="F:precorrin-2 dehydrogenase activity"/>
    <property type="evidence" value="ECO:0007669"/>
    <property type="project" value="UniProtKB-EC"/>
</dbReference>
<reference evidence="9 10" key="1">
    <citation type="submission" date="2016-10" db="EMBL/GenBank/DDBJ databases">
        <title>Complete Genome Sequence of Peptococcaceae strain DCMF.</title>
        <authorList>
            <person name="Edwards R.J."/>
            <person name="Holland S.I."/>
            <person name="Deshpande N.P."/>
            <person name="Wong Y.K."/>
            <person name="Ertan H."/>
            <person name="Manefield M."/>
            <person name="Russell T.L."/>
            <person name="Lee M.J."/>
        </authorList>
    </citation>
    <scope>NUCLEOTIDE SEQUENCE [LARGE SCALE GENOMIC DNA]</scope>
    <source>
        <strain evidence="9 10">DCMF</strain>
    </source>
</reference>
<keyword evidence="10" id="KW-1185">Reference proteome</keyword>
<evidence type="ECO:0000256" key="6">
    <source>
        <dbReference type="ARBA" id="ARBA00047561"/>
    </source>
</evidence>
<name>A0A3G1L0D5_FORW1</name>
<dbReference type="InterPro" id="IPR028161">
    <property type="entry name" value="Met8-like"/>
</dbReference>
<dbReference type="Pfam" id="PF10414">
    <property type="entry name" value="CysG_dimeriser"/>
    <property type="match status" value="1"/>
</dbReference>
<proteinExistence type="predicted"/>
<comment type="catalytic activity">
    <reaction evidence="6">
        <text>precorrin-2 + NAD(+) = sirohydrochlorin + NADH + 2 H(+)</text>
        <dbReference type="Rhea" id="RHEA:15613"/>
        <dbReference type="ChEBI" id="CHEBI:15378"/>
        <dbReference type="ChEBI" id="CHEBI:57540"/>
        <dbReference type="ChEBI" id="CHEBI:57945"/>
        <dbReference type="ChEBI" id="CHEBI:58351"/>
        <dbReference type="ChEBI" id="CHEBI:58827"/>
        <dbReference type="EC" id="1.3.1.76"/>
    </reaction>
</comment>
<protein>
    <recommendedName>
        <fullName evidence="2">precorrin-2 dehydrogenase</fullName>
        <ecNumber evidence="2">1.3.1.76</ecNumber>
    </recommendedName>
</protein>
<dbReference type="Pfam" id="PF13241">
    <property type="entry name" value="NAD_binding_7"/>
    <property type="match status" value="1"/>
</dbReference>
<feature type="domain" description="Sirohaem synthase dimerisation" evidence="7">
    <location>
        <begin position="152"/>
        <end position="205"/>
    </location>
</feature>
<dbReference type="EMBL" id="CP017634">
    <property type="protein sequence ID" value="ATW28104.1"/>
    <property type="molecule type" value="Genomic_DNA"/>
</dbReference>
<keyword evidence="5" id="KW-0627">Porphyrin biosynthesis</keyword>
<dbReference type="Proteomes" id="UP000323521">
    <property type="component" value="Chromosome"/>
</dbReference>
<evidence type="ECO:0000313" key="10">
    <source>
        <dbReference type="Proteomes" id="UP000323521"/>
    </source>
</evidence>
<dbReference type="GO" id="GO:0019354">
    <property type="term" value="P:siroheme biosynthetic process"/>
    <property type="evidence" value="ECO:0007669"/>
    <property type="project" value="UniProtKB-UniPathway"/>
</dbReference>
<dbReference type="KEGG" id="fwa:DCMF_28120"/>
<dbReference type="Pfam" id="PF14824">
    <property type="entry name" value="Sirohm_synth_M"/>
    <property type="match status" value="1"/>
</dbReference>
<dbReference type="InterPro" id="IPR006367">
    <property type="entry name" value="Sirohaem_synthase_N"/>
</dbReference>
<evidence type="ECO:0000256" key="2">
    <source>
        <dbReference type="ARBA" id="ARBA00012400"/>
    </source>
</evidence>
<dbReference type="InterPro" id="IPR042518">
    <property type="entry name" value="SirC_C"/>
</dbReference>
<dbReference type="PANTHER" id="PTHR35330">
    <property type="entry name" value="SIROHEME BIOSYNTHESIS PROTEIN MET8"/>
    <property type="match status" value="1"/>
</dbReference>
<feature type="domain" description="Siroheme synthase central" evidence="8">
    <location>
        <begin position="120"/>
        <end position="145"/>
    </location>
</feature>
<accession>A0A3G1L0D5</accession>
<evidence type="ECO:0000256" key="4">
    <source>
        <dbReference type="ARBA" id="ARBA00023027"/>
    </source>
</evidence>
<evidence type="ECO:0000313" key="9">
    <source>
        <dbReference type="EMBL" id="ATW28104.1"/>
    </source>
</evidence>
<sequence>MKKYYPLLVDLDQVKCLVIGGGAVAYRKVLSLKESGAAVTLISPRILEPLAQMGDQGEITILKRRYQWGDLKGFRLVYVATDDQEVGVQVCNEAKDEGILLNMADNPSLGNFIVPSKIQRGDLSLCISTNGKSPLLAKKIRQELEVRYGQEYADFLRLLGQEREAALREIPDGDKRKAYFEALVSSDLLDLMREGRKEEISERLAEIRKKLE</sequence>
<dbReference type="Gene3D" id="1.10.8.610">
    <property type="entry name" value="SirC, precorrin-2 dehydrogenase, C-terminal helical domain-like"/>
    <property type="match status" value="1"/>
</dbReference>
<dbReference type="PANTHER" id="PTHR35330:SF1">
    <property type="entry name" value="SIROHEME BIOSYNTHESIS PROTEIN MET8"/>
    <property type="match status" value="1"/>
</dbReference>
<evidence type="ECO:0000256" key="1">
    <source>
        <dbReference type="ARBA" id="ARBA00005010"/>
    </source>
</evidence>
<dbReference type="SUPFAM" id="SSF75615">
    <property type="entry name" value="Siroheme synthase middle domains-like"/>
    <property type="match status" value="1"/>
</dbReference>
<dbReference type="GO" id="GO:0004325">
    <property type="term" value="F:ferrochelatase activity"/>
    <property type="evidence" value="ECO:0007669"/>
    <property type="project" value="InterPro"/>
</dbReference>
<dbReference type="NCBIfam" id="TIGR01470">
    <property type="entry name" value="cysG_Nterm"/>
    <property type="match status" value="1"/>
</dbReference>
<organism evidence="9 10">
    <name type="scientific">Formimonas warabiya</name>
    <dbReference type="NCBI Taxonomy" id="1761012"/>
    <lineage>
        <taxon>Bacteria</taxon>
        <taxon>Bacillati</taxon>
        <taxon>Bacillota</taxon>
        <taxon>Clostridia</taxon>
        <taxon>Eubacteriales</taxon>
        <taxon>Peptococcaceae</taxon>
        <taxon>Candidatus Formimonas</taxon>
    </lineage>
</organism>
<evidence type="ECO:0000259" key="8">
    <source>
        <dbReference type="Pfam" id="PF14824"/>
    </source>
</evidence>
<dbReference type="InterPro" id="IPR028281">
    <property type="entry name" value="Sirohaem_synthase_central"/>
</dbReference>
<dbReference type="RefSeq" id="WP_214658964.1">
    <property type="nucleotide sequence ID" value="NZ_CP017634.1"/>
</dbReference>
<dbReference type="EC" id="1.3.1.76" evidence="2"/>
<dbReference type="InterPro" id="IPR019478">
    <property type="entry name" value="Sirohaem_synthase_dimer_dom"/>
</dbReference>
<dbReference type="AlphaFoldDB" id="A0A3G1L0D5"/>
<dbReference type="Gene3D" id="3.40.50.720">
    <property type="entry name" value="NAD(P)-binding Rossmann-like Domain"/>
    <property type="match status" value="1"/>
</dbReference>
<evidence type="ECO:0000256" key="3">
    <source>
        <dbReference type="ARBA" id="ARBA00023002"/>
    </source>
</evidence>
<keyword evidence="3" id="KW-0560">Oxidoreductase</keyword>
<dbReference type="SUPFAM" id="SSF51735">
    <property type="entry name" value="NAD(P)-binding Rossmann-fold domains"/>
    <property type="match status" value="1"/>
</dbReference>
<dbReference type="InterPro" id="IPR036291">
    <property type="entry name" value="NAD(P)-bd_dom_sf"/>
</dbReference>